<evidence type="ECO:0000256" key="3">
    <source>
        <dbReference type="ARBA" id="ARBA00022448"/>
    </source>
</evidence>
<dbReference type="Gene3D" id="1.20.120.1770">
    <property type="match status" value="1"/>
</dbReference>
<organism evidence="14 15">
    <name type="scientific">Polypedilum vanderplanki</name>
    <name type="common">Sleeping chironomid midge</name>
    <dbReference type="NCBI Taxonomy" id="319348"/>
    <lineage>
        <taxon>Eukaryota</taxon>
        <taxon>Metazoa</taxon>
        <taxon>Ecdysozoa</taxon>
        <taxon>Arthropoda</taxon>
        <taxon>Hexapoda</taxon>
        <taxon>Insecta</taxon>
        <taxon>Pterygota</taxon>
        <taxon>Neoptera</taxon>
        <taxon>Endopterygota</taxon>
        <taxon>Diptera</taxon>
        <taxon>Nematocera</taxon>
        <taxon>Chironomoidea</taxon>
        <taxon>Chironomidae</taxon>
        <taxon>Chironominae</taxon>
        <taxon>Polypedilum</taxon>
        <taxon>Polypedilum</taxon>
    </lineage>
</organism>
<evidence type="ECO:0000256" key="2">
    <source>
        <dbReference type="ARBA" id="ARBA00004141"/>
    </source>
</evidence>
<comment type="subcellular location">
    <subcellularLocation>
        <location evidence="2">Membrane</location>
        <topology evidence="2">Multi-pass membrane protein</topology>
    </subcellularLocation>
</comment>
<keyword evidence="3" id="KW-0813">Transport</keyword>
<keyword evidence="9" id="KW-0408">Iron</keyword>
<dbReference type="PANTHER" id="PTHR15422">
    <property type="entry name" value="OS05G0565100 PROTEIN"/>
    <property type="match status" value="1"/>
</dbReference>
<dbReference type="AlphaFoldDB" id="A0A9J6C4R4"/>
<evidence type="ECO:0000256" key="9">
    <source>
        <dbReference type="ARBA" id="ARBA00023004"/>
    </source>
</evidence>
<keyword evidence="6" id="KW-0479">Metal-binding</keyword>
<feature type="transmembrane region" description="Helical" evidence="12">
    <location>
        <begin position="87"/>
        <end position="107"/>
    </location>
</feature>
<feature type="domain" description="Cytochrome b561" evidence="13">
    <location>
        <begin position="16"/>
        <end position="216"/>
    </location>
</feature>
<dbReference type="Pfam" id="PF03188">
    <property type="entry name" value="Cytochrom_B561"/>
    <property type="match status" value="1"/>
</dbReference>
<keyword evidence="15" id="KW-1185">Reference proteome</keyword>
<feature type="transmembrane region" description="Helical" evidence="12">
    <location>
        <begin position="196"/>
        <end position="217"/>
    </location>
</feature>
<dbReference type="OrthoDB" id="432881at2759"/>
<protein>
    <recommendedName>
        <fullName evidence="11">ascorbate ferrireductase (transmembrane)</fullName>
        <ecNumber evidence="11">7.2.1.3</ecNumber>
    </recommendedName>
</protein>
<dbReference type="GO" id="GO:0046872">
    <property type="term" value="F:metal ion binding"/>
    <property type="evidence" value="ECO:0007669"/>
    <property type="project" value="UniProtKB-KW"/>
</dbReference>
<keyword evidence="5 12" id="KW-0812">Transmembrane</keyword>
<dbReference type="PANTHER" id="PTHR15422:SF43">
    <property type="entry name" value="ASCORBATE FERRIREDUCTASE (TRANSMEMBRANE)"/>
    <property type="match status" value="1"/>
</dbReference>
<reference evidence="14" key="1">
    <citation type="submission" date="2021-03" db="EMBL/GenBank/DDBJ databases">
        <title>Chromosome level genome of the anhydrobiotic midge Polypedilum vanderplanki.</title>
        <authorList>
            <person name="Yoshida Y."/>
            <person name="Kikawada T."/>
            <person name="Gusev O."/>
        </authorList>
    </citation>
    <scope>NUCLEOTIDE SEQUENCE</scope>
    <source>
        <strain evidence="14">NIAS01</strain>
        <tissue evidence="14">Whole body or cell culture</tissue>
    </source>
</reference>
<dbReference type="InterPro" id="IPR006593">
    <property type="entry name" value="Cyt_b561/ferric_Rdtase_TM"/>
</dbReference>
<dbReference type="GO" id="GO:0140571">
    <property type="term" value="F:transmembrane ascorbate ferrireductase activity"/>
    <property type="evidence" value="ECO:0007669"/>
    <property type="project" value="UniProtKB-EC"/>
</dbReference>
<dbReference type="InterPro" id="IPR045150">
    <property type="entry name" value="CYB561D1/2"/>
</dbReference>
<dbReference type="PROSITE" id="PS50939">
    <property type="entry name" value="CYTOCHROME_B561"/>
    <property type="match status" value="1"/>
</dbReference>
<dbReference type="Proteomes" id="UP001107558">
    <property type="component" value="Chromosome 2"/>
</dbReference>
<keyword evidence="4" id="KW-0349">Heme</keyword>
<evidence type="ECO:0000256" key="6">
    <source>
        <dbReference type="ARBA" id="ARBA00022723"/>
    </source>
</evidence>
<evidence type="ECO:0000313" key="14">
    <source>
        <dbReference type="EMBL" id="KAG5676840.1"/>
    </source>
</evidence>
<evidence type="ECO:0000256" key="12">
    <source>
        <dbReference type="SAM" id="Phobius"/>
    </source>
</evidence>
<evidence type="ECO:0000256" key="4">
    <source>
        <dbReference type="ARBA" id="ARBA00022617"/>
    </source>
</evidence>
<dbReference type="SMART" id="SM00665">
    <property type="entry name" value="B561"/>
    <property type="match status" value="1"/>
</dbReference>
<evidence type="ECO:0000313" key="15">
    <source>
        <dbReference type="Proteomes" id="UP001107558"/>
    </source>
</evidence>
<feature type="transmembrane region" description="Helical" evidence="12">
    <location>
        <begin position="20"/>
        <end position="41"/>
    </location>
</feature>
<keyword evidence="7" id="KW-0249">Electron transport</keyword>
<evidence type="ECO:0000256" key="5">
    <source>
        <dbReference type="ARBA" id="ARBA00022692"/>
    </source>
</evidence>
<feature type="transmembrane region" description="Helical" evidence="12">
    <location>
        <begin position="158"/>
        <end position="176"/>
    </location>
</feature>
<evidence type="ECO:0000256" key="10">
    <source>
        <dbReference type="ARBA" id="ARBA00023136"/>
    </source>
</evidence>
<dbReference type="GO" id="GO:0016020">
    <property type="term" value="C:membrane"/>
    <property type="evidence" value="ECO:0007669"/>
    <property type="project" value="UniProtKB-SubCell"/>
</dbReference>
<comment type="caution">
    <text evidence="14">The sequence shown here is derived from an EMBL/GenBank/DDBJ whole genome shotgun (WGS) entry which is preliminary data.</text>
</comment>
<feature type="transmembrane region" description="Helical" evidence="12">
    <location>
        <begin position="47"/>
        <end position="67"/>
    </location>
</feature>
<dbReference type="EMBL" id="JADBJN010000002">
    <property type="protein sequence ID" value="KAG5676840.1"/>
    <property type="molecule type" value="Genomic_DNA"/>
</dbReference>
<evidence type="ECO:0000256" key="8">
    <source>
        <dbReference type="ARBA" id="ARBA00022989"/>
    </source>
</evidence>
<accession>A0A9J6C4R4</accession>
<keyword evidence="8 12" id="KW-1133">Transmembrane helix</keyword>
<dbReference type="GO" id="GO:0140575">
    <property type="term" value="F:transmembrane monodehydroascorbate reductase activity"/>
    <property type="evidence" value="ECO:0007669"/>
    <property type="project" value="InterPro"/>
</dbReference>
<gene>
    <name evidence="14" type="ORF">PVAND_006647</name>
</gene>
<name>A0A9J6C4R4_POLVA</name>
<proteinExistence type="predicted"/>
<evidence type="ECO:0000259" key="13">
    <source>
        <dbReference type="PROSITE" id="PS50939"/>
    </source>
</evidence>
<sequence length="226" mass="25963">MSLSTDSSKMERFEIFINTLCHSFIAITTFYLTWYCFHVGFSKLITYHVYFCTLGYQLMTEGILAMYKQNTLTLLAHTKAQKTFIHWQLQAIGSLLSVIGIIIQIISRNQLGKLHFSQTHSILGLVSFVFLILTIVSGCSALFSIELKKHLKPIYNKLLHNILALIAFITGISSIANAYLTKTWIKRNDPGELRYVMFWLVILIAFLTSIGPIKTLWHYMKTITKR</sequence>
<keyword evidence="10 12" id="KW-0472">Membrane</keyword>
<evidence type="ECO:0000256" key="11">
    <source>
        <dbReference type="ARBA" id="ARBA00024225"/>
    </source>
</evidence>
<comment type="cofactor">
    <cofactor evidence="1">
        <name>heme b</name>
        <dbReference type="ChEBI" id="CHEBI:60344"/>
    </cofactor>
</comment>
<feature type="transmembrane region" description="Helical" evidence="12">
    <location>
        <begin position="122"/>
        <end position="146"/>
    </location>
</feature>
<evidence type="ECO:0000256" key="7">
    <source>
        <dbReference type="ARBA" id="ARBA00022982"/>
    </source>
</evidence>
<evidence type="ECO:0000256" key="1">
    <source>
        <dbReference type="ARBA" id="ARBA00001970"/>
    </source>
</evidence>
<dbReference type="EC" id="7.2.1.3" evidence="11"/>